<keyword evidence="3" id="KW-1185">Reference proteome</keyword>
<protein>
    <submittedName>
        <fullName evidence="2">LAQU0S10e01420g1_1</fullName>
    </submittedName>
</protein>
<reference evidence="3" key="1">
    <citation type="submission" date="2015-10" db="EMBL/GenBank/DDBJ databases">
        <authorList>
            <person name="Devillers H."/>
        </authorList>
    </citation>
    <scope>NUCLEOTIDE SEQUENCE [LARGE SCALE GENOMIC DNA]</scope>
</reference>
<organism evidence="2 3">
    <name type="scientific">Lachancea quebecensis</name>
    <dbReference type="NCBI Taxonomy" id="1654605"/>
    <lineage>
        <taxon>Eukaryota</taxon>
        <taxon>Fungi</taxon>
        <taxon>Dikarya</taxon>
        <taxon>Ascomycota</taxon>
        <taxon>Saccharomycotina</taxon>
        <taxon>Saccharomycetes</taxon>
        <taxon>Saccharomycetales</taxon>
        <taxon>Saccharomycetaceae</taxon>
        <taxon>Lachancea</taxon>
    </lineage>
</organism>
<name>A0A0P1KUG5_9SACH</name>
<accession>A0A0P1KUG5</accession>
<dbReference type="Proteomes" id="UP000236544">
    <property type="component" value="Unassembled WGS sequence"/>
</dbReference>
<gene>
    <name evidence="2" type="ORF">LAQU0_S10e01420g</name>
</gene>
<feature type="transmembrane region" description="Helical" evidence="1">
    <location>
        <begin position="117"/>
        <end position="138"/>
    </location>
</feature>
<evidence type="ECO:0000313" key="3">
    <source>
        <dbReference type="Proteomes" id="UP000236544"/>
    </source>
</evidence>
<proteinExistence type="predicted"/>
<feature type="transmembrane region" description="Helical" evidence="1">
    <location>
        <begin position="33"/>
        <end position="57"/>
    </location>
</feature>
<keyword evidence="1" id="KW-0812">Transmembrane</keyword>
<dbReference type="AlphaFoldDB" id="A0A0P1KUG5"/>
<evidence type="ECO:0000313" key="2">
    <source>
        <dbReference type="EMBL" id="CUS23483.1"/>
    </source>
</evidence>
<sequence length="183" mass="20768">MTQNALRPIFCCLVAIYLLTIYSAPFENVSNRSALFLFLSLYDLFAVIVCSLVCISINELQLKFQQTSVYAILLLTASGCILSSLSLFLTLRCLYLGQEFALEDAMKNEPVIITKRIVVVSVLLVASWAVLFISSLYWNSCLITLKENGCIPPRTKTLYYNQPNDYRLFRALHGRPLTYENVK</sequence>
<feature type="transmembrane region" description="Helical" evidence="1">
    <location>
        <begin position="69"/>
        <end position="97"/>
    </location>
</feature>
<dbReference type="OrthoDB" id="10561748at2759"/>
<dbReference type="EMBL" id="LN890547">
    <property type="protein sequence ID" value="CUS23483.1"/>
    <property type="molecule type" value="Genomic_DNA"/>
</dbReference>
<keyword evidence="1" id="KW-1133">Transmembrane helix</keyword>
<evidence type="ECO:0000256" key="1">
    <source>
        <dbReference type="SAM" id="Phobius"/>
    </source>
</evidence>
<keyword evidence="1" id="KW-0472">Membrane</keyword>